<evidence type="ECO:0000256" key="2">
    <source>
        <dbReference type="SAM" id="MobiDB-lite"/>
    </source>
</evidence>
<dbReference type="PANTHER" id="PTHR47666">
    <property type="entry name" value="PROTEIN VASCULAR ASSOCIATED DEATH 1, CHLOROPLASTIC"/>
    <property type="match status" value="1"/>
</dbReference>
<dbReference type="EMBL" id="JATAAI010000001">
    <property type="protein sequence ID" value="KAK1748397.1"/>
    <property type="molecule type" value="Genomic_DNA"/>
</dbReference>
<sequence length="988" mass="108961">MTTGEEALSPMPESGSIDGARSKGSLLEEDDASSAEEKKDVTPDEVIDDTSVPLANSFDDEDSNLDDADNIAAVNNSDSKEENNGDGEPCPRWADVLCTPSSAAVFTPTADINSLKQNMHGWGKKRKFLLFYITEVVFESHDICPSLSLPALKIAYDRTKVLSRTGKNCSQLLSDIATLNDELGNAMLKLRPTLDSAVSGTPLDDFSTDINACFLSFVKQTHEMAACTQDDIVRPCSEYSATLVDKGAQVYSRYTESRLRCLQARKDALKMRQRCEASVKDAEGAAQALRNARISERKSNGDNPTTAAVMPPQSVEEVDDGEVESNLEETLKRFGKTHGLVKNCEAIACALADIEASEKKYVALVEAENTAVTDVQDIERQALDAAQKNEEKRVLYMIGALERVFQTTRKSLDKMALDITAEPLELNLDCNLTDVPTPSTPSIFKSPRRLRTTSDDTGPSINETKLLNLPDELADLRDTMKSLVGRQSARLKALKLISSFNEGIATALENFAANIQARLESDGFVGKKSDGKKSGPLAAQLKKNEGESTLNAWIVAIKALKSNAQLARDASKQVKGGNSQLYNILLLADKELKALKDGDEFRWKYLNDAAKGETKAKLKHSQLLVDLEKAKARLSTLEDDNAAESVNGPKNNAAPSMNKAMGKMFSILPGGGEHVMNQMLTPQQRQAVVMEQLKEAETKEAKAAEGAAAAKSVKEQAIATYITEAESSISNNKSDERRTWELMQESLMCAVDAVDRFRHGQVTVAEGSLNEIQTYAKVVISNDVTTWTLNMEKRIEDKRSRFVTEKCDNVDDVESGFSLKVHPIDRSEIRKLIDRVLSDNNIDDFIVNSDSAQIGPTVTTKEVPVDDAPKSKRPDVPKDPIIGKMDPIFSKKLKGVSIETYYQKGWSDKINPLYSPWLERKGSFDVSVTQWEHSDQGFENKWSGERFHQKRIVKFKFKRTTHLYIGPPVAGVTQTQYCYKDGTTNVSL</sequence>
<gene>
    <name evidence="3" type="ORF">QTG54_000336</name>
</gene>
<dbReference type="InterPro" id="IPR027267">
    <property type="entry name" value="AH/BAR_dom_sf"/>
</dbReference>
<dbReference type="SUPFAM" id="SSF103657">
    <property type="entry name" value="BAR/IMD domain-like"/>
    <property type="match status" value="1"/>
</dbReference>
<reference evidence="3" key="1">
    <citation type="submission" date="2023-06" db="EMBL/GenBank/DDBJ databases">
        <title>Survivors Of The Sea: Transcriptome response of Skeletonema marinoi to long-term dormancy.</title>
        <authorList>
            <person name="Pinder M.I.M."/>
            <person name="Kourtchenko O."/>
            <person name="Robertson E.K."/>
            <person name="Larsson T."/>
            <person name="Maumus F."/>
            <person name="Osuna-Cruz C.M."/>
            <person name="Vancaester E."/>
            <person name="Stenow R."/>
            <person name="Vandepoele K."/>
            <person name="Ploug H."/>
            <person name="Bruchert V."/>
            <person name="Godhe A."/>
            <person name="Topel M."/>
        </authorList>
    </citation>
    <scope>NUCLEOTIDE SEQUENCE</scope>
    <source>
        <strain evidence="3">R05AC</strain>
    </source>
</reference>
<dbReference type="AlphaFoldDB" id="A0AAD8YLX4"/>
<keyword evidence="1" id="KW-0175">Coiled coil</keyword>
<organism evidence="3 4">
    <name type="scientific">Skeletonema marinoi</name>
    <dbReference type="NCBI Taxonomy" id="267567"/>
    <lineage>
        <taxon>Eukaryota</taxon>
        <taxon>Sar</taxon>
        <taxon>Stramenopiles</taxon>
        <taxon>Ochrophyta</taxon>
        <taxon>Bacillariophyta</taxon>
        <taxon>Coscinodiscophyceae</taxon>
        <taxon>Thalassiosirophycidae</taxon>
        <taxon>Thalassiosirales</taxon>
        <taxon>Skeletonemataceae</taxon>
        <taxon>Skeletonema</taxon>
        <taxon>Skeletonema marinoi-dohrnii complex</taxon>
    </lineage>
</organism>
<feature type="coiled-coil region" evidence="1">
    <location>
        <begin position="620"/>
        <end position="647"/>
    </location>
</feature>
<protein>
    <submittedName>
        <fullName evidence="3">DUF4782 domain-containing protein</fullName>
    </submittedName>
</protein>
<evidence type="ECO:0000313" key="3">
    <source>
        <dbReference type="EMBL" id="KAK1748397.1"/>
    </source>
</evidence>
<dbReference type="PANTHER" id="PTHR47666:SF1">
    <property type="entry name" value="PROTEIN VASCULAR ASSOCIATED DEATH 1, CHLOROPLASTIC"/>
    <property type="match status" value="1"/>
</dbReference>
<feature type="compositionally biased region" description="Acidic residues" evidence="2">
    <location>
        <begin position="58"/>
        <end position="68"/>
    </location>
</feature>
<accession>A0AAD8YLX4</accession>
<proteinExistence type="predicted"/>
<name>A0AAD8YLX4_9STRA</name>
<keyword evidence="4" id="KW-1185">Reference proteome</keyword>
<feature type="region of interest" description="Disordered" evidence="2">
    <location>
        <begin position="1"/>
        <end position="68"/>
    </location>
</feature>
<dbReference type="Gene3D" id="1.20.1270.60">
    <property type="entry name" value="Arfaptin homology (AH) domain/BAR domain"/>
    <property type="match status" value="1"/>
</dbReference>
<dbReference type="Proteomes" id="UP001224775">
    <property type="component" value="Unassembled WGS sequence"/>
</dbReference>
<feature type="region of interest" description="Disordered" evidence="2">
    <location>
        <begin position="439"/>
        <end position="459"/>
    </location>
</feature>
<evidence type="ECO:0000313" key="4">
    <source>
        <dbReference type="Proteomes" id="UP001224775"/>
    </source>
</evidence>
<evidence type="ECO:0000256" key="1">
    <source>
        <dbReference type="SAM" id="Coils"/>
    </source>
</evidence>
<comment type="caution">
    <text evidence="3">The sequence shown here is derived from an EMBL/GenBank/DDBJ whole genome shotgun (WGS) entry which is preliminary data.</text>
</comment>